<reference evidence="1 2" key="1">
    <citation type="submission" date="2018-11" db="EMBL/GenBank/DDBJ databases">
        <authorList>
            <consortium name="Pathogen Informatics"/>
        </authorList>
    </citation>
    <scope>NUCLEOTIDE SEQUENCE [LARGE SCALE GENOMIC DNA]</scope>
</reference>
<proteinExistence type="predicted"/>
<keyword evidence="2" id="KW-1185">Reference proteome</keyword>
<dbReference type="Proteomes" id="UP000270094">
    <property type="component" value="Unassembled WGS sequence"/>
</dbReference>
<gene>
    <name evidence="1" type="ORF">SVUK_LOCUS17907</name>
</gene>
<sequence>MSRSITIRATNTQPIWSVASLEDVLLRDGSLPEFLVSICRLPSHYMTSPSMFCLRDVFRWIAKTGH</sequence>
<name>A0A3P7JSM6_STRVU</name>
<organism evidence="1 2">
    <name type="scientific">Strongylus vulgaris</name>
    <name type="common">Blood worm</name>
    <dbReference type="NCBI Taxonomy" id="40348"/>
    <lineage>
        <taxon>Eukaryota</taxon>
        <taxon>Metazoa</taxon>
        <taxon>Ecdysozoa</taxon>
        <taxon>Nematoda</taxon>
        <taxon>Chromadorea</taxon>
        <taxon>Rhabditida</taxon>
        <taxon>Rhabditina</taxon>
        <taxon>Rhabditomorpha</taxon>
        <taxon>Strongyloidea</taxon>
        <taxon>Strongylidae</taxon>
        <taxon>Strongylus</taxon>
    </lineage>
</organism>
<evidence type="ECO:0000313" key="2">
    <source>
        <dbReference type="Proteomes" id="UP000270094"/>
    </source>
</evidence>
<dbReference type="EMBL" id="UYYB01120000">
    <property type="protein sequence ID" value="VDM82909.1"/>
    <property type="molecule type" value="Genomic_DNA"/>
</dbReference>
<accession>A0A3P7JSM6</accession>
<dbReference type="AlphaFoldDB" id="A0A3P7JSM6"/>
<evidence type="ECO:0000313" key="1">
    <source>
        <dbReference type="EMBL" id="VDM82909.1"/>
    </source>
</evidence>
<protein>
    <submittedName>
        <fullName evidence="1">Uncharacterized protein</fullName>
    </submittedName>
</protein>